<dbReference type="Proteomes" id="UP001519887">
    <property type="component" value="Unassembled WGS sequence"/>
</dbReference>
<keyword evidence="3" id="KW-0804">Transcription</keyword>
<sequence>SALESAAVELVRAVDEGLEDQPEPFRKGSVPKPDQYGDYRTYAAELSRTVMDRLQLVKESRHASRAVERIKMYLHEQYKEELDLQRLAEHVHLTPSYLSKLFKGETGETITDFAISVRIHHAKRLLREEHGLKTYEVGERVGYPDPAYFTKVFKRMTGKTPKEYRDSVR</sequence>
<dbReference type="Gene3D" id="1.10.10.60">
    <property type="entry name" value="Homeodomain-like"/>
    <property type="match status" value="2"/>
</dbReference>
<dbReference type="SMART" id="SM00342">
    <property type="entry name" value="HTH_ARAC"/>
    <property type="match status" value="1"/>
</dbReference>
<accession>A0ABS7C5B6</accession>
<feature type="domain" description="HTH araC/xylS-type" evidence="4">
    <location>
        <begin position="68"/>
        <end position="167"/>
    </location>
</feature>
<dbReference type="InterPro" id="IPR020449">
    <property type="entry name" value="Tscrpt_reg_AraC-type_HTH"/>
</dbReference>
<dbReference type="PANTHER" id="PTHR43280:SF28">
    <property type="entry name" value="HTH-TYPE TRANSCRIPTIONAL ACTIVATOR RHAS"/>
    <property type="match status" value="1"/>
</dbReference>
<comment type="caution">
    <text evidence="5">The sequence shown here is derived from an EMBL/GenBank/DDBJ whole genome shotgun (WGS) entry which is preliminary data.</text>
</comment>
<proteinExistence type="predicted"/>
<feature type="non-terminal residue" evidence="5">
    <location>
        <position position="1"/>
    </location>
</feature>
<dbReference type="InterPro" id="IPR018060">
    <property type="entry name" value="HTH_AraC"/>
</dbReference>
<dbReference type="InterPro" id="IPR009057">
    <property type="entry name" value="Homeodomain-like_sf"/>
</dbReference>
<dbReference type="PROSITE" id="PS01124">
    <property type="entry name" value="HTH_ARAC_FAMILY_2"/>
    <property type="match status" value="1"/>
</dbReference>
<evidence type="ECO:0000313" key="5">
    <source>
        <dbReference type="EMBL" id="MBW7456070.1"/>
    </source>
</evidence>
<dbReference type="EMBL" id="JAHZIK010000493">
    <property type="protein sequence ID" value="MBW7456070.1"/>
    <property type="molecule type" value="Genomic_DNA"/>
</dbReference>
<protein>
    <submittedName>
        <fullName evidence="5">Helix-turn-helix domain-containing protein</fullName>
    </submittedName>
</protein>
<evidence type="ECO:0000259" key="4">
    <source>
        <dbReference type="PROSITE" id="PS01124"/>
    </source>
</evidence>
<keyword evidence="6" id="KW-1185">Reference proteome</keyword>
<dbReference type="PANTHER" id="PTHR43280">
    <property type="entry name" value="ARAC-FAMILY TRANSCRIPTIONAL REGULATOR"/>
    <property type="match status" value="1"/>
</dbReference>
<reference evidence="5 6" key="1">
    <citation type="submission" date="2021-07" db="EMBL/GenBank/DDBJ databases">
        <title>Paenibacillus radiodurans sp. nov., isolated from the southeastern edge of Tengger Desert.</title>
        <authorList>
            <person name="Zhang G."/>
        </authorList>
    </citation>
    <scope>NUCLEOTIDE SEQUENCE [LARGE SCALE GENOMIC DNA]</scope>
    <source>
        <strain evidence="5 6">CCM 7311</strain>
    </source>
</reference>
<evidence type="ECO:0000256" key="1">
    <source>
        <dbReference type="ARBA" id="ARBA00023015"/>
    </source>
</evidence>
<keyword evidence="1" id="KW-0805">Transcription regulation</keyword>
<keyword evidence="2" id="KW-0238">DNA-binding</keyword>
<organism evidence="5 6">
    <name type="scientific">Paenibacillus sepulcri</name>
    <dbReference type="NCBI Taxonomy" id="359917"/>
    <lineage>
        <taxon>Bacteria</taxon>
        <taxon>Bacillati</taxon>
        <taxon>Bacillota</taxon>
        <taxon>Bacilli</taxon>
        <taxon>Bacillales</taxon>
        <taxon>Paenibacillaceae</taxon>
        <taxon>Paenibacillus</taxon>
    </lineage>
</organism>
<gene>
    <name evidence="5" type="ORF">K0U00_18745</name>
</gene>
<evidence type="ECO:0000256" key="2">
    <source>
        <dbReference type="ARBA" id="ARBA00023125"/>
    </source>
</evidence>
<dbReference type="PRINTS" id="PR00032">
    <property type="entry name" value="HTHARAC"/>
</dbReference>
<evidence type="ECO:0000313" key="6">
    <source>
        <dbReference type="Proteomes" id="UP001519887"/>
    </source>
</evidence>
<evidence type="ECO:0000256" key="3">
    <source>
        <dbReference type="ARBA" id="ARBA00023163"/>
    </source>
</evidence>
<dbReference type="Pfam" id="PF12833">
    <property type="entry name" value="HTH_18"/>
    <property type="match status" value="1"/>
</dbReference>
<name>A0ABS7C5B6_9BACL</name>
<dbReference type="SUPFAM" id="SSF46689">
    <property type="entry name" value="Homeodomain-like"/>
    <property type="match status" value="2"/>
</dbReference>